<sequence>MQQNNLVVNQLRILQSNHNKLKRKKILNYLQLSFKISETNSNNTKNKLNIVCVANKQIQLNNEFCQHLKSPDQNQKNKVFKIKI</sequence>
<dbReference type="AlphaFoldDB" id="W7XG19"/>
<proteinExistence type="predicted"/>
<evidence type="ECO:0000313" key="2">
    <source>
        <dbReference type="Proteomes" id="UP000009168"/>
    </source>
</evidence>
<dbReference type="EMBL" id="GG662603">
    <property type="protein sequence ID" value="EWS73026.1"/>
    <property type="molecule type" value="Genomic_DNA"/>
</dbReference>
<dbReference type="GeneID" id="24437543"/>
<reference evidence="2" key="1">
    <citation type="journal article" date="2006" name="PLoS Biol.">
        <title>Macronuclear genome sequence of the ciliate Tetrahymena thermophila, a model eukaryote.</title>
        <authorList>
            <person name="Eisen J.A."/>
            <person name="Coyne R.S."/>
            <person name="Wu M."/>
            <person name="Wu D."/>
            <person name="Thiagarajan M."/>
            <person name="Wortman J.R."/>
            <person name="Badger J.H."/>
            <person name="Ren Q."/>
            <person name="Amedeo P."/>
            <person name="Jones K.M."/>
            <person name="Tallon L.J."/>
            <person name="Delcher A.L."/>
            <person name="Salzberg S.L."/>
            <person name="Silva J.C."/>
            <person name="Haas B.J."/>
            <person name="Majoros W.H."/>
            <person name="Farzad M."/>
            <person name="Carlton J.M."/>
            <person name="Smith R.K. Jr."/>
            <person name="Garg J."/>
            <person name="Pearlman R.E."/>
            <person name="Karrer K.M."/>
            <person name="Sun L."/>
            <person name="Manning G."/>
            <person name="Elde N.C."/>
            <person name="Turkewitz A.P."/>
            <person name="Asai D.J."/>
            <person name="Wilkes D.E."/>
            <person name="Wang Y."/>
            <person name="Cai H."/>
            <person name="Collins K."/>
            <person name="Stewart B.A."/>
            <person name="Lee S.R."/>
            <person name="Wilamowska K."/>
            <person name="Weinberg Z."/>
            <person name="Ruzzo W.L."/>
            <person name="Wloga D."/>
            <person name="Gaertig J."/>
            <person name="Frankel J."/>
            <person name="Tsao C.-C."/>
            <person name="Gorovsky M.A."/>
            <person name="Keeling P.J."/>
            <person name="Waller R.F."/>
            <person name="Patron N.J."/>
            <person name="Cherry J.M."/>
            <person name="Stover N.A."/>
            <person name="Krieger C.J."/>
            <person name="del Toro C."/>
            <person name="Ryder H.F."/>
            <person name="Williamson S.C."/>
            <person name="Barbeau R.A."/>
            <person name="Hamilton E.P."/>
            <person name="Orias E."/>
        </authorList>
    </citation>
    <scope>NUCLEOTIDE SEQUENCE [LARGE SCALE GENOMIC DNA]</scope>
    <source>
        <strain evidence="2">SB210</strain>
    </source>
</reference>
<dbReference type="KEGG" id="tet:TTHERM_000149659"/>
<gene>
    <name evidence="1" type="ORF">TTHERM_000149659</name>
</gene>
<protein>
    <submittedName>
        <fullName evidence="1">Uncharacterized protein</fullName>
    </submittedName>
</protein>
<keyword evidence="2" id="KW-1185">Reference proteome</keyword>
<organism evidence="1 2">
    <name type="scientific">Tetrahymena thermophila (strain SB210)</name>
    <dbReference type="NCBI Taxonomy" id="312017"/>
    <lineage>
        <taxon>Eukaryota</taxon>
        <taxon>Sar</taxon>
        <taxon>Alveolata</taxon>
        <taxon>Ciliophora</taxon>
        <taxon>Intramacronucleata</taxon>
        <taxon>Oligohymenophorea</taxon>
        <taxon>Hymenostomatida</taxon>
        <taxon>Tetrahymenina</taxon>
        <taxon>Tetrahymenidae</taxon>
        <taxon>Tetrahymena</taxon>
    </lineage>
</organism>
<evidence type="ECO:0000313" key="1">
    <source>
        <dbReference type="EMBL" id="EWS73026.1"/>
    </source>
</evidence>
<dbReference type="InParanoid" id="W7XG19"/>
<name>W7XG19_TETTS</name>
<dbReference type="Proteomes" id="UP000009168">
    <property type="component" value="Unassembled WGS sequence"/>
</dbReference>
<accession>W7XG19</accession>
<dbReference type="RefSeq" id="XP_012654423.1">
    <property type="nucleotide sequence ID" value="XM_012798969.1"/>
</dbReference>